<protein>
    <submittedName>
        <fullName evidence="2">Uncharacterized protein</fullName>
    </submittedName>
</protein>
<evidence type="ECO:0000313" key="3">
    <source>
        <dbReference type="Proteomes" id="UP000294480"/>
    </source>
</evidence>
<dbReference type="EMBL" id="SNZE01000031">
    <property type="protein sequence ID" value="TDR28903.1"/>
    <property type="molecule type" value="Genomic_DNA"/>
</dbReference>
<accession>A0A4R6Y5P0</accession>
<keyword evidence="1" id="KW-0732">Signal</keyword>
<dbReference type="RefSeq" id="WP_133621459.1">
    <property type="nucleotide sequence ID" value="NZ_SNZE01000031.1"/>
</dbReference>
<proteinExistence type="predicted"/>
<sequence length="133" mass="14940">MKSLKLGSTIVMLAMSVSVVAKETCGINDRWIDVIKKNDYAAEMNVPSPCKYSKNSKAKQLLCSNKKYEELAWTSQKLVLQAESNATKVRKPKFNKAYWGSSCQTESCLCQQLKNDFEQAHDTYGGIQGIDFD</sequence>
<feature type="signal peptide" evidence="1">
    <location>
        <begin position="1"/>
        <end position="21"/>
    </location>
</feature>
<dbReference type="AlphaFoldDB" id="A0A4R6Y5P0"/>
<evidence type="ECO:0000313" key="2">
    <source>
        <dbReference type="EMBL" id="TDR28903.1"/>
    </source>
</evidence>
<keyword evidence="3" id="KW-1185">Reference proteome</keyword>
<gene>
    <name evidence="2" type="ORF">DFR44_1313</name>
</gene>
<feature type="chain" id="PRO_5020214384" evidence="1">
    <location>
        <begin position="22"/>
        <end position="133"/>
    </location>
</feature>
<name>A0A4R6Y5P0_9BURK</name>
<reference evidence="2 3" key="1">
    <citation type="submission" date="2019-03" db="EMBL/GenBank/DDBJ databases">
        <title>Genomic Encyclopedia of Type Strains, Phase IV (KMG-IV): sequencing the most valuable type-strain genomes for metagenomic binning, comparative biology and taxonomic classification.</title>
        <authorList>
            <person name="Goeker M."/>
        </authorList>
    </citation>
    <scope>NUCLEOTIDE SEQUENCE [LARGE SCALE GENOMIC DNA]</scope>
    <source>
        <strain evidence="2 3">DSM 102852</strain>
    </source>
</reference>
<evidence type="ECO:0000256" key="1">
    <source>
        <dbReference type="SAM" id="SignalP"/>
    </source>
</evidence>
<comment type="caution">
    <text evidence="2">The sequence shown here is derived from an EMBL/GenBank/DDBJ whole genome shotgun (WGS) entry which is preliminary data.</text>
</comment>
<dbReference type="Proteomes" id="UP000294480">
    <property type="component" value="Unassembled WGS sequence"/>
</dbReference>
<organism evidence="2 3">
    <name type="scientific">Hydromonas duriensis</name>
    <dbReference type="NCBI Taxonomy" id="1527608"/>
    <lineage>
        <taxon>Bacteria</taxon>
        <taxon>Pseudomonadati</taxon>
        <taxon>Pseudomonadota</taxon>
        <taxon>Betaproteobacteria</taxon>
        <taxon>Burkholderiales</taxon>
        <taxon>Burkholderiaceae</taxon>
        <taxon>Hydromonas</taxon>
    </lineage>
</organism>